<sequence>MHIALILRARQVRPTAPFRSLDYFLNRGKVLSLYRAYIRSTRGLGDRQARIEAVQWVRHDFDRHRDESDMEKAKALLALGKRNLRTLSNASSLIGQLPNDHKFRGPL</sequence>
<dbReference type="STRING" id="764103.G7E7X4"/>
<comment type="subcellular location">
    <subcellularLocation>
        <location evidence="1">Mitochondrion</location>
    </subcellularLocation>
</comment>
<evidence type="ECO:0000256" key="4">
    <source>
        <dbReference type="ARBA" id="ARBA00023128"/>
    </source>
</evidence>
<dbReference type="InterPro" id="IPR008011">
    <property type="entry name" value="Complex1_LYR_dom"/>
</dbReference>
<comment type="similarity">
    <text evidence="2">Belongs to the complex I LYR family.</text>
</comment>
<name>G7E7X4_MIXOS</name>
<evidence type="ECO:0000256" key="5">
    <source>
        <dbReference type="ARBA" id="ARBA00026235"/>
    </source>
</evidence>
<keyword evidence="3" id="KW-0809">Transit peptide</keyword>
<dbReference type="PANTHER" id="PTHR13675">
    <property type="entry name" value="LYR MOTIF-CONTAINING PROTEIN 2"/>
    <property type="match status" value="1"/>
</dbReference>
<dbReference type="PANTHER" id="PTHR13675:SF0">
    <property type="entry name" value="LYR MOTIF-CONTAINING PROTEIN 2"/>
    <property type="match status" value="1"/>
</dbReference>
<keyword evidence="9" id="KW-1185">Reference proteome</keyword>
<evidence type="ECO:0000256" key="2">
    <source>
        <dbReference type="ARBA" id="ARBA00009508"/>
    </source>
</evidence>
<evidence type="ECO:0000259" key="7">
    <source>
        <dbReference type="Pfam" id="PF05347"/>
    </source>
</evidence>
<comment type="function">
    <text evidence="6">Involved in efficient integration of the N-module into mitochondrial respiratory chain complex I.</text>
</comment>
<dbReference type="AlphaFoldDB" id="G7E7X4"/>
<feature type="domain" description="Complex 1 LYR protein" evidence="7">
    <location>
        <begin position="29"/>
        <end position="85"/>
    </location>
</feature>
<evidence type="ECO:0000256" key="3">
    <source>
        <dbReference type="ARBA" id="ARBA00022946"/>
    </source>
</evidence>
<organism evidence="8 9">
    <name type="scientific">Mixia osmundae (strain CBS 9802 / IAM 14324 / JCM 22182 / KY 12970)</name>
    <dbReference type="NCBI Taxonomy" id="764103"/>
    <lineage>
        <taxon>Eukaryota</taxon>
        <taxon>Fungi</taxon>
        <taxon>Dikarya</taxon>
        <taxon>Basidiomycota</taxon>
        <taxon>Pucciniomycotina</taxon>
        <taxon>Mixiomycetes</taxon>
        <taxon>Mixiales</taxon>
        <taxon>Mixiaceae</taxon>
        <taxon>Mixia</taxon>
    </lineage>
</organism>
<dbReference type="OrthoDB" id="74240at2759"/>
<reference evidence="8 9" key="2">
    <citation type="journal article" date="2012" name="Open Biol.">
        <title>Characteristics of nucleosomes and linker DNA regions on the genome of the basidiomycete Mixia osmundae revealed by mono- and dinucleosome mapping.</title>
        <authorList>
            <person name="Nishida H."/>
            <person name="Kondo S."/>
            <person name="Matsumoto T."/>
            <person name="Suzuki Y."/>
            <person name="Yoshikawa H."/>
            <person name="Taylor T.D."/>
            <person name="Sugiyama J."/>
        </authorList>
    </citation>
    <scope>NUCLEOTIDE SEQUENCE [LARGE SCALE GENOMIC DNA]</scope>
    <source>
        <strain evidence="9">CBS 9802 / IAM 14324 / JCM 22182 / KY 12970</strain>
    </source>
</reference>
<dbReference type="OMA" id="VPNDSDC"/>
<dbReference type="RefSeq" id="XP_014567095.1">
    <property type="nucleotide sequence ID" value="XM_014711609.1"/>
</dbReference>
<dbReference type="InterPro" id="IPR045293">
    <property type="entry name" value="Complex1_LYR_LYRM2"/>
</dbReference>
<comment type="caution">
    <text evidence="8">The sequence shown here is derived from an EMBL/GenBank/DDBJ whole genome shotgun (WGS) entry which is preliminary data.</text>
</comment>
<dbReference type="EMBL" id="BABT02000165">
    <property type="protein sequence ID" value="GAA98934.1"/>
    <property type="molecule type" value="Genomic_DNA"/>
</dbReference>
<evidence type="ECO:0000313" key="9">
    <source>
        <dbReference type="Proteomes" id="UP000009131"/>
    </source>
</evidence>
<protein>
    <recommendedName>
        <fullName evidence="5">LYR motif-containing protein 2</fullName>
    </recommendedName>
</protein>
<dbReference type="eggNOG" id="ENOG502RDNS">
    <property type="taxonomic scope" value="Eukaryota"/>
</dbReference>
<dbReference type="Pfam" id="PF05347">
    <property type="entry name" value="Complex1_LYR"/>
    <property type="match status" value="1"/>
</dbReference>
<evidence type="ECO:0000256" key="1">
    <source>
        <dbReference type="ARBA" id="ARBA00004173"/>
    </source>
</evidence>
<dbReference type="GO" id="GO:0005739">
    <property type="term" value="C:mitochondrion"/>
    <property type="evidence" value="ECO:0007669"/>
    <property type="project" value="UniProtKB-SubCell"/>
</dbReference>
<dbReference type="Proteomes" id="UP000009131">
    <property type="component" value="Unassembled WGS sequence"/>
</dbReference>
<gene>
    <name evidence="8" type="primary">Mo05622</name>
    <name evidence="8" type="ORF">E5Q_05622</name>
</gene>
<reference evidence="8 9" key="1">
    <citation type="journal article" date="2011" name="J. Gen. Appl. Microbiol.">
        <title>Draft genome sequencing of the enigmatic basidiomycete Mixia osmundae.</title>
        <authorList>
            <person name="Nishida H."/>
            <person name="Nagatsuka Y."/>
            <person name="Sugiyama J."/>
        </authorList>
    </citation>
    <scope>NUCLEOTIDE SEQUENCE [LARGE SCALE GENOMIC DNA]</scope>
    <source>
        <strain evidence="9">CBS 9802 / IAM 14324 / JCM 22182 / KY 12970</strain>
    </source>
</reference>
<dbReference type="CDD" id="cd20262">
    <property type="entry name" value="Complex1_LYR_LYRM2"/>
    <property type="match status" value="1"/>
</dbReference>
<keyword evidence="4" id="KW-0496">Mitochondrion</keyword>
<dbReference type="HOGENOM" id="CLU_151409_2_0_1"/>
<proteinExistence type="inferred from homology"/>
<accession>G7E7X4</accession>
<dbReference type="InParanoid" id="G7E7X4"/>
<evidence type="ECO:0000313" key="8">
    <source>
        <dbReference type="EMBL" id="GAA98934.1"/>
    </source>
</evidence>
<evidence type="ECO:0000256" key="6">
    <source>
        <dbReference type="ARBA" id="ARBA00044735"/>
    </source>
</evidence>